<dbReference type="InterPro" id="IPR050952">
    <property type="entry name" value="TRIM-NHL_E3_ligases"/>
</dbReference>
<dbReference type="Gene3D" id="2.40.10.500">
    <property type="match status" value="1"/>
</dbReference>
<proteinExistence type="predicted"/>
<feature type="transmembrane region" description="Helical" evidence="3">
    <location>
        <begin position="32"/>
        <end position="53"/>
    </location>
</feature>
<feature type="repeat" description="NHL" evidence="2">
    <location>
        <begin position="142"/>
        <end position="172"/>
    </location>
</feature>
<evidence type="ECO:0000313" key="5">
    <source>
        <dbReference type="EMBL" id="CAF1360452.1"/>
    </source>
</evidence>
<reference evidence="4" key="1">
    <citation type="submission" date="2021-02" db="EMBL/GenBank/DDBJ databases">
        <authorList>
            <person name="Nowell W R."/>
        </authorList>
    </citation>
    <scope>NUCLEOTIDE SEQUENCE</scope>
</reference>
<keyword evidence="6" id="KW-1185">Reference proteome</keyword>
<dbReference type="PANTHER" id="PTHR24104">
    <property type="entry name" value="E3 UBIQUITIN-PROTEIN LIGASE NHLRC1-RELATED"/>
    <property type="match status" value="1"/>
</dbReference>
<dbReference type="EMBL" id="CAJNOI010000023">
    <property type="protein sequence ID" value="CAF0844990.1"/>
    <property type="molecule type" value="Genomic_DNA"/>
</dbReference>
<keyword evidence="1" id="KW-0677">Repeat</keyword>
<evidence type="ECO:0000313" key="7">
    <source>
        <dbReference type="Proteomes" id="UP000663877"/>
    </source>
</evidence>
<accession>A0A813W1C3</accession>
<dbReference type="SUPFAM" id="SSF63825">
    <property type="entry name" value="YWTD domain"/>
    <property type="match status" value="1"/>
</dbReference>
<dbReference type="Proteomes" id="UP000663832">
    <property type="component" value="Unassembled WGS sequence"/>
</dbReference>
<evidence type="ECO:0000313" key="4">
    <source>
        <dbReference type="EMBL" id="CAF0844990.1"/>
    </source>
</evidence>
<dbReference type="EMBL" id="CAJNOM010000326">
    <property type="protein sequence ID" value="CAF1360452.1"/>
    <property type="molecule type" value="Genomic_DNA"/>
</dbReference>
<keyword evidence="3" id="KW-0472">Membrane</keyword>
<dbReference type="AlphaFoldDB" id="A0A813W1C3"/>
<dbReference type="OrthoDB" id="342730at2759"/>
<sequence length="377" mass="41832">MGRKSIEKEALDNEDERKTCMQTISLFIRSNWLALIFALIICIITIVVTPIVYSIQHNVNSTNNNDLSWNTKGVTLISQNTLLNGINNSLGVISSLGFDSQSNLYLCDQTMHRILQYSSVQMNLILIAGYANGTNGSDVSSFNSPNDIYIDSSNQIYVADTLNHRIIKRTKDSNQGTIIVGTGTSGSASNQLNSPMSLTMGGDYLYIADYGNNRIIQYDLTTSTANIYIGYDTTQLRNTYVYTPISIRYHSPTTSLVIGQQLGYNVVRWTLGGKNWNLIAGSVSSDLNGTSRTLFNRICSVAVDTQMDTYIADCDNQRIQFFQGDGTKGRTIAGVIQAIGNNSYIFNQPNAIVLNTKLDFYVADSINYRIQMFQRTS</sequence>
<dbReference type="SUPFAM" id="SSF63829">
    <property type="entry name" value="Calcium-dependent phosphotriesterase"/>
    <property type="match status" value="1"/>
</dbReference>
<dbReference type="PROSITE" id="PS51125">
    <property type="entry name" value="NHL"/>
    <property type="match status" value="1"/>
</dbReference>
<dbReference type="Gene3D" id="2.120.10.30">
    <property type="entry name" value="TolB, C-terminal domain"/>
    <property type="match status" value="1"/>
</dbReference>
<dbReference type="Pfam" id="PF01436">
    <property type="entry name" value="NHL"/>
    <property type="match status" value="1"/>
</dbReference>
<dbReference type="Proteomes" id="UP000663877">
    <property type="component" value="Unassembled WGS sequence"/>
</dbReference>
<dbReference type="CDD" id="cd05819">
    <property type="entry name" value="NHL"/>
    <property type="match status" value="1"/>
</dbReference>
<evidence type="ECO:0000256" key="2">
    <source>
        <dbReference type="PROSITE-ProRule" id="PRU00504"/>
    </source>
</evidence>
<evidence type="ECO:0000256" key="1">
    <source>
        <dbReference type="ARBA" id="ARBA00022737"/>
    </source>
</evidence>
<keyword evidence="3" id="KW-0812">Transmembrane</keyword>
<comment type="caution">
    <text evidence="4">The sequence shown here is derived from an EMBL/GenBank/DDBJ whole genome shotgun (WGS) entry which is preliminary data.</text>
</comment>
<evidence type="ECO:0000256" key="3">
    <source>
        <dbReference type="SAM" id="Phobius"/>
    </source>
</evidence>
<evidence type="ECO:0008006" key="8">
    <source>
        <dbReference type="Google" id="ProtNLM"/>
    </source>
</evidence>
<protein>
    <recommendedName>
        <fullName evidence="8">NHL repeat containing protein</fullName>
    </recommendedName>
</protein>
<name>A0A813W1C3_9BILA</name>
<keyword evidence="3" id="KW-1133">Transmembrane helix</keyword>
<dbReference type="InterPro" id="IPR001258">
    <property type="entry name" value="NHL_repeat"/>
</dbReference>
<dbReference type="InterPro" id="IPR011042">
    <property type="entry name" value="6-blade_b-propeller_TolB-like"/>
</dbReference>
<evidence type="ECO:0000313" key="6">
    <source>
        <dbReference type="Proteomes" id="UP000663832"/>
    </source>
</evidence>
<gene>
    <name evidence="4" type="ORF">BJG266_LOCUS7520</name>
    <name evidence="5" type="ORF">QVE165_LOCUS34515</name>
</gene>
<organism evidence="4 7">
    <name type="scientific">Adineta steineri</name>
    <dbReference type="NCBI Taxonomy" id="433720"/>
    <lineage>
        <taxon>Eukaryota</taxon>
        <taxon>Metazoa</taxon>
        <taxon>Spiralia</taxon>
        <taxon>Gnathifera</taxon>
        <taxon>Rotifera</taxon>
        <taxon>Eurotatoria</taxon>
        <taxon>Bdelloidea</taxon>
        <taxon>Adinetida</taxon>
        <taxon>Adinetidae</taxon>
        <taxon>Adineta</taxon>
    </lineage>
</organism>